<accession>A0ACB9J0L3</accession>
<sequence length="1074" mass="121569">MTGNRSILSNFRHFNGGYVAFGSDSKGGSITGQGTVSNERMSIERVNYVKELDFNLMSVSQVCDQKHWMLFTDKECFVLAPGLSKPPPEKILLTANRKDNLYVLDMNEVTPSGSVSCFLSKASVDESALWHRRLSHLDDHCIACLKGKQHKSSHKPKTLNTNDTPLQLQHMDLFGPTNVMSMGKKSYCLVITDDFSRFSWVFFLRTKDEIAEILKSYILRVENQNNLKVKIIRCDQGTEFKNHTLNSFCESKGIERQYSAPRTPQQNGVAERRNRTLIESARSMLADSKLPLTFWAEAVSTACYVQNRVLIVKPLQKTPYELWLKRVPYIGFLKPFGCPCTILITHGVLPKFGAKSDEGYFVGYSSQSKAYRVFNSRTRIVEESANVECREHVVCEQGKGPNWLFDIDSFTQIFEPLIFSNMEPPSSNSTPSTSTSSSDYRLEFPSPYIRMKRPSIDPPSVAEAIEASSGEAITSNTTSSNLSDNEILNEASSIHDKEASDANAANYVEHNDQIFQAPLHPFEDNTDLNHSNLEEGIRLDVIPAQRINKEHPLENIIGQVHTGIQTRSKSHEANICLFSCFLSQVEPKRIDEALKHNSWIEAMQEELLQFKRQDVWKLVDLPPGQTAIGTRWVFRNKQDERGIVVKNKARLVAQASKNFMVYQMDVKSAFLYGTIDEEVYVKQPPGFVDPAHPNKKGAIDQTLFIKDEGGEILLVQIYVDDIIFGSTRKKLCKDFEVLMHSKFEMSSMGELNFFLGLQVKQVPSGIFISQSKYVKSILERFKMTDCSAARTPMQVHHQLSPDKEGQDTDQHQYRAMIGSLMYLTASRPDIMFEVCLCARFQAAPKVSHLQAVKRILRYLKGAPKLGLWYPKNENVNLYAYTDSDYGGCNLDKKSTSGGCQFLGGRLISWQCKKQTCVSTSTAEAEYIAASSCCAHVIWIQNQMLDYGMTFMQTPIHIDNMSAISITNNPVQHSKTKHIDIRYHFIRDQAEKKRIILTKVHTNEQYADLFTKPFDEARFRYLVESIGKSISSKSFATDSFKLSAGTYFLRIALRLSAAIPLLRILLSFSSNQVCC</sequence>
<organism evidence="1 2">
    <name type="scientific">Smallanthus sonchifolius</name>
    <dbReference type="NCBI Taxonomy" id="185202"/>
    <lineage>
        <taxon>Eukaryota</taxon>
        <taxon>Viridiplantae</taxon>
        <taxon>Streptophyta</taxon>
        <taxon>Embryophyta</taxon>
        <taxon>Tracheophyta</taxon>
        <taxon>Spermatophyta</taxon>
        <taxon>Magnoliopsida</taxon>
        <taxon>eudicotyledons</taxon>
        <taxon>Gunneridae</taxon>
        <taxon>Pentapetalae</taxon>
        <taxon>asterids</taxon>
        <taxon>campanulids</taxon>
        <taxon>Asterales</taxon>
        <taxon>Asteraceae</taxon>
        <taxon>Asteroideae</taxon>
        <taxon>Heliantheae alliance</taxon>
        <taxon>Millerieae</taxon>
        <taxon>Smallanthus</taxon>
    </lineage>
</organism>
<reference evidence="2" key="1">
    <citation type="journal article" date="2022" name="Mol. Ecol. Resour.">
        <title>The genomes of chicory, endive, great burdock and yacon provide insights into Asteraceae palaeo-polyploidization history and plant inulin production.</title>
        <authorList>
            <person name="Fan W."/>
            <person name="Wang S."/>
            <person name="Wang H."/>
            <person name="Wang A."/>
            <person name="Jiang F."/>
            <person name="Liu H."/>
            <person name="Zhao H."/>
            <person name="Xu D."/>
            <person name="Zhang Y."/>
        </authorList>
    </citation>
    <scope>NUCLEOTIDE SEQUENCE [LARGE SCALE GENOMIC DNA]</scope>
    <source>
        <strain evidence="2">cv. Yunnan</strain>
    </source>
</reference>
<name>A0ACB9J0L3_9ASTR</name>
<gene>
    <name evidence="1" type="ORF">L1987_18737</name>
</gene>
<protein>
    <submittedName>
        <fullName evidence="1">Uncharacterized protein</fullName>
    </submittedName>
</protein>
<evidence type="ECO:0000313" key="2">
    <source>
        <dbReference type="Proteomes" id="UP001056120"/>
    </source>
</evidence>
<comment type="caution">
    <text evidence="1">The sequence shown here is derived from an EMBL/GenBank/DDBJ whole genome shotgun (WGS) entry which is preliminary data.</text>
</comment>
<proteinExistence type="predicted"/>
<reference evidence="1 2" key="2">
    <citation type="journal article" date="2022" name="Mol. Ecol. Resour.">
        <title>The genomes of chicory, endive, great burdock and yacon provide insights into Asteraceae paleo-polyploidization history and plant inulin production.</title>
        <authorList>
            <person name="Fan W."/>
            <person name="Wang S."/>
            <person name="Wang H."/>
            <person name="Wang A."/>
            <person name="Jiang F."/>
            <person name="Liu H."/>
            <person name="Zhao H."/>
            <person name="Xu D."/>
            <person name="Zhang Y."/>
        </authorList>
    </citation>
    <scope>NUCLEOTIDE SEQUENCE [LARGE SCALE GENOMIC DNA]</scope>
    <source>
        <strain evidence="2">cv. Yunnan</strain>
        <tissue evidence="1">Leaves</tissue>
    </source>
</reference>
<dbReference type="EMBL" id="CM042023">
    <property type="protein sequence ID" value="KAI3813998.1"/>
    <property type="molecule type" value="Genomic_DNA"/>
</dbReference>
<keyword evidence="2" id="KW-1185">Reference proteome</keyword>
<dbReference type="Proteomes" id="UP001056120">
    <property type="component" value="Linkage Group LG06"/>
</dbReference>
<evidence type="ECO:0000313" key="1">
    <source>
        <dbReference type="EMBL" id="KAI3813998.1"/>
    </source>
</evidence>